<protein>
    <submittedName>
        <fullName evidence="1">Unannotated protein</fullName>
    </submittedName>
</protein>
<proteinExistence type="predicted"/>
<reference evidence="1" key="1">
    <citation type="submission" date="2020-05" db="EMBL/GenBank/DDBJ databases">
        <authorList>
            <person name="Chiriac C."/>
            <person name="Salcher M."/>
            <person name="Ghai R."/>
            <person name="Kavagutti S V."/>
        </authorList>
    </citation>
    <scope>NUCLEOTIDE SEQUENCE</scope>
</reference>
<dbReference type="AlphaFoldDB" id="A0A6J7E996"/>
<gene>
    <name evidence="1" type="ORF">UFOPK3461_00701</name>
</gene>
<sequence>MRRTATVLITTIALSLTLTSCGAGQDAATRNIKQVTDGVEKTVDIGGNKIKIVNALLVATEDGSAVVVGTIINQGEVDDQILTISAAGSQATLAGDLIAKPNQPIRFEGDAASAKAVFPGVGAVAGRHVKLTIGFARAGLVELEVIIRDKRDAYANVTSN</sequence>
<accession>A0A6J7E996</accession>
<dbReference type="EMBL" id="CAFBLW010000051">
    <property type="protein sequence ID" value="CAB4877690.1"/>
    <property type="molecule type" value="Genomic_DNA"/>
</dbReference>
<evidence type="ECO:0000313" key="1">
    <source>
        <dbReference type="EMBL" id="CAB4877690.1"/>
    </source>
</evidence>
<organism evidence="1">
    <name type="scientific">freshwater metagenome</name>
    <dbReference type="NCBI Taxonomy" id="449393"/>
    <lineage>
        <taxon>unclassified sequences</taxon>
        <taxon>metagenomes</taxon>
        <taxon>ecological metagenomes</taxon>
    </lineage>
</organism>
<name>A0A6J7E996_9ZZZZ</name>
<dbReference type="PROSITE" id="PS51257">
    <property type="entry name" value="PROKAR_LIPOPROTEIN"/>
    <property type="match status" value="1"/>
</dbReference>